<dbReference type="AlphaFoldDB" id="A0A9N9H1Q4"/>
<gene>
    <name evidence="1" type="ORF">AGERDE_LOCUS11212</name>
</gene>
<reference evidence="1" key="1">
    <citation type="submission" date="2021-06" db="EMBL/GenBank/DDBJ databases">
        <authorList>
            <person name="Kallberg Y."/>
            <person name="Tangrot J."/>
            <person name="Rosling A."/>
        </authorList>
    </citation>
    <scope>NUCLEOTIDE SEQUENCE</scope>
    <source>
        <strain evidence="1">MT106</strain>
    </source>
</reference>
<proteinExistence type="predicted"/>
<keyword evidence="2" id="KW-1185">Reference proteome</keyword>
<evidence type="ECO:0000313" key="1">
    <source>
        <dbReference type="EMBL" id="CAG8646361.1"/>
    </source>
</evidence>
<sequence length="73" mass="8349">MSQNNQLQNCHKEDFPFQQSLQQQLLPALNKVIHQLKEIVWSLPGSPVFVFALSSDVSSESSDLSCEEYYCED</sequence>
<comment type="caution">
    <text evidence="1">The sequence shown here is derived from an EMBL/GenBank/DDBJ whole genome shotgun (WGS) entry which is preliminary data.</text>
</comment>
<name>A0A9N9H1Q4_9GLOM</name>
<accession>A0A9N9H1Q4</accession>
<organism evidence="1 2">
    <name type="scientific">Ambispora gerdemannii</name>
    <dbReference type="NCBI Taxonomy" id="144530"/>
    <lineage>
        <taxon>Eukaryota</taxon>
        <taxon>Fungi</taxon>
        <taxon>Fungi incertae sedis</taxon>
        <taxon>Mucoromycota</taxon>
        <taxon>Glomeromycotina</taxon>
        <taxon>Glomeromycetes</taxon>
        <taxon>Archaeosporales</taxon>
        <taxon>Ambisporaceae</taxon>
        <taxon>Ambispora</taxon>
    </lineage>
</organism>
<protein>
    <submittedName>
        <fullName evidence="1">2347_t:CDS:1</fullName>
    </submittedName>
</protein>
<dbReference type="EMBL" id="CAJVPL010004334">
    <property type="protein sequence ID" value="CAG8646361.1"/>
    <property type="molecule type" value="Genomic_DNA"/>
</dbReference>
<dbReference type="Proteomes" id="UP000789831">
    <property type="component" value="Unassembled WGS sequence"/>
</dbReference>
<evidence type="ECO:0000313" key="2">
    <source>
        <dbReference type="Proteomes" id="UP000789831"/>
    </source>
</evidence>